<accession>U1GG44</accession>
<sequence>MAQRPPNMRYEICASSEESKVLLETTQDVNEQIYMVRKLRRQRSANLTPSEKTWIDSAIENTSNAVSGITHFVEPVPESPPAGRQWMPGPSFLQQLKYLIKDSPQLSAQLVRLSVAAQLLSTAMSVLSACVTVTSEGQVRSTGAGTNTVDSSWNELSEFIHRRRFNSTPSLAGDKRIPPAHGAQSGSPQSWNNVQPEERSPTEDQWSESSPAASARSSGSATCQTQTSSDGLKGPIAVSPPVQPGSQKCTTRSAEMTDRYDMDHGLTLIIETVEEWRQTTERALNDINALSRALTSGMMDRSISILRRTQPLRTPEGQVPFQKPVPARTLSPLPPRPIIELSLRNSFDKESLPHDNYKTPIPGARFLVLLKIHPKHPFPHFHPRHIGFQEDVLGWKEEQNPLERKWMRLAHLKNELKFQSNQSILRLNRYVV</sequence>
<feature type="compositionally biased region" description="Polar residues" evidence="1">
    <location>
        <begin position="184"/>
        <end position="195"/>
    </location>
</feature>
<feature type="region of interest" description="Disordered" evidence="1">
    <location>
        <begin position="168"/>
        <end position="253"/>
    </location>
</feature>
<dbReference type="HOGENOM" id="CLU_634642_0_0_1"/>
<dbReference type="Proteomes" id="UP000019373">
    <property type="component" value="Unassembled WGS sequence"/>
</dbReference>
<dbReference type="GeneID" id="19240036"/>
<name>U1GG44_ENDPU</name>
<gene>
    <name evidence="2" type="ORF">EPUS_05083</name>
</gene>
<proteinExistence type="predicted"/>
<dbReference type="eggNOG" id="ENOG502R2HA">
    <property type="taxonomic scope" value="Eukaryota"/>
</dbReference>
<dbReference type="OrthoDB" id="3800389at2759"/>
<organism evidence="2 3">
    <name type="scientific">Endocarpon pusillum (strain Z07020 / HMAS-L-300199)</name>
    <name type="common">Lichen-forming fungus</name>
    <dbReference type="NCBI Taxonomy" id="1263415"/>
    <lineage>
        <taxon>Eukaryota</taxon>
        <taxon>Fungi</taxon>
        <taxon>Dikarya</taxon>
        <taxon>Ascomycota</taxon>
        <taxon>Pezizomycotina</taxon>
        <taxon>Eurotiomycetes</taxon>
        <taxon>Chaetothyriomycetidae</taxon>
        <taxon>Verrucariales</taxon>
        <taxon>Verrucariaceae</taxon>
        <taxon>Endocarpon</taxon>
    </lineage>
</organism>
<dbReference type="AlphaFoldDB" id="U1GG44"/>
<feature type="compositionally biased region" description="Low complexity" evidence="1">
    <location>
        <begin position="207"/>
        <end position="221"/>
    </location>
</feature>
<reference evidence="3" key="1">
    <citation type="journal article" date="2014" name="BMC Genomics">
        <title>Genome characteristics reveal the impact of lichenization on lichen-forming fungus Endocarpon pusillum Hedwig (Verrucariales, Ascomycota).</title>
        <authorList>
            <person name="Wang Y.-Y."/>
            <person name="Liu B."/>
            <person name="Zhang X.-Y."/>
            <person name="Zhou Q.-M."/>
            <person name="Zhang T."/>
            <person name="Li H."/>
            <person name="Yu Y.-F."/>
            <person name="Zhang X.-L."/>
            <person name="Hao X.-Y."/>
            <person name="Wang M."/>
            <person name="Wang L."/>
            <person name="Wei J.-C."/>
        </authorList>
    </citation>
    <scope>NUCLEOTIDE SEQUENCE [LARGE SCALE GENOMIC DNA]</scope>
    <source>
        <strain evidence="3">Z07020 / HMAS-L-300199</strain>
    </source>
</reference>
<feature type="compositionally biased region" description="Polar residues" evidence="1">
    <location>
        <begin position="244"/>
        <end position="253"/>
    </location>
</feature>
<evidence type="ECO:0000313" key="2">
    <source>
        <dbReference type="EMBL" id="ERF70731.1"/>
    </source>
</evidence>
<protein>
    <submittedName>
        <fullName evidence="2">Uncharacterized protein</fullName>
    </submittedName>
</protein>
<dbReference type="RefSeq" id="XP_007803597.1">
    <property type="nucleotide sequence ID" value="XM_007805406.1"/>
</dbReference>
<dbReference type="EMBL" id="KE721293">
    <property type="protein sequence ID" value="ERF70731.1"/>
    <property type="molecule type" value="Genomic_DNA"/>
</dbReference>
<evidence type="ECO:0000256" key="1">
    <source>
        <dbReference type="SAM" id="MobiDB-lite"/>
    </source>
</evidence>
<evidence type="ECO:0000313" key="3">
    <source>
        <dbReference type="Proteomes" id="UP000019373"/>
    </source>
</evidence>
<keyword evidence="3" id="KW-1185">Reference proteome</keyword>